<dbReference type="AlphaFoldDB" id="D2VAA8"/>
<feature type="compositionally biased region" description="Basic and acidic residues" evidence="1">
    <location>
        <begin position="41"/>
        <end position="61"/>
    </location>
</feature>
<dbReference type="RefSeq" id="XP_002679141.1">
    <property type="nucleotide sequence ID" value="XM_002679095.1"/>
</dbReference>
<dbReference type="GeneID" id="8859392"/>
<accession>D2VAA8</accession>
<sequence length="199" mass="22317">MHFLMRAISLRISSKKTTNQMTKSKDTDQDSSSFNNKRKRGENQYDGIEKSQTKQVKRSPELREAHVYFNSGTGNVPHYSNDSSSVQSSSFSNSSNTSSTSSNEMSSSSLWNGQAHQQPSIIFNINCRVNNSYYQTGTFNYSNPFSQPLSQSMNNVSFNSANNTSTRSSSRLGKTQMNQDDDSDDELDNDSILTDLTDY</sequence>
<dbReference type="VEuPathDB" id="AmoebaDB:NAEGRDRAFT_65794"/>
<dbReference type="KEGG" id="ngr:NAEGRDRAFT_65794"/>
<reference evidence="2 3" key="1">
    <citation type="journal article" date="2010" name="Cell">
        <title>The genome of Naegleria gruberi illuminates early eukaryotic versatility.</title>
        <authorList>
            <person name="Fritz-Laylin L.K."/>
            <person name="Prochnik S.E."/>
            <person name="Ginger M.L."/>
            <person name="Dacks J.B."/>
            <person name="Carpenter M.L."/>
            <person name="Field M.C."/>
            <person name="Kuo A."/>
            <person name="Paredez A."/>
            <person name="Chapman J."/>
            <person name="Pham J."/>
            <person name="Shu S."/>
            <person name="Neupane R."/>
            <person name="Cipriano M."/>
            <person name="Mancuso J."/>
            <person name="Tu H."/>
            <person name="Salamov A."/>
            <person name="Lindquist E."/>
            <person name="Shapiro H."/>
            <person name="Lucas S."/>
            <person name="Grigoriev I.V."/>
            <person name="Cande W.Z."/>
            <person name="Fulton C."/>
            <person name="Rokhsar D.S."/>
            <person name="Dawson S.C."/>
        </authorList>
    </citation>
    <scope>NUCLEOTIDE SEQUENCE [LARGE SCALE GENOMIC DNA]</scope>
    <source>
        <strain evidence="2 3">NEG-M</strain>
    </source>
</reference>
<gene>
    <name evidence="2" type="ORF">NAEGRDRAFT_65794</name>
</gene>
<feature type="region of interest" description="Disordered" evidence="1">
    <location>
        <begin position="73"/>
        <end position="112"/>
    </location>
</feature>
<feature type="region of interest" description="Disordered" evidence="1">
    <location>
        <begin position="153"/>
        <end position="199"/>
    </location>
</feature>
<protein>
    <submittedName>
        <fullName evidence="2">Predicted protein</fullName>
    </submittedName>
</protein>
<feature type="compositionally biased region" description="Low complexity" evidence="1">
    <location>
        <begin position="80"/>
        <end position="109"/>
    </location>
</feature>
<evidence type="ECO:0000256" key="1">
    <source>
        <dbReference type="SAM" id="MobiDB-lite"/>
    </source>
</evidence>
<evidence type="ECO:0000313" key="2">
    <source>
        <dbReference type="EMBL" id="EFC46397.1"/>
    </source>
</evidence>
<feature type="compositionally biased region" description="Low complexity" evidence="1">
    <location>
        <begin position="157"/>
        <end position="171"/>
    </location>
</feature>
<feature type="compositionally biased region" description="Acidic residues" evidence="1">
    <location>
        <begin position="179"/>
        <end position="189"/>
    </location>
</feature>
<dbReference type="EMBL" id="GG738859">
    <property type="protein sequence ID" value="EFC46397.1"/>
    <property type="molecule type" value="Genomic_DNA"/>
</dbReference>
<name>D2VAA8_NAEGR</name>
<organism evidence="3">
    <name type="scientific">Naegleria gruberi</name>
    <name type="common">Amoeba</name>
    <dbReference type="NCBI Taxonomy" id="5762"/>
    <lineage>
        <taxon>Eukaryota</taxon>
        <taxon>Discoba</taxon>
        <taxon>Heterolobosea</taxon>
        <taxon>Tetramitia</taxon>
        <taxon>Eutetramitia</taxon>
        <taxon>Vahlkampfiidae</taxon>
        <taxon>Naegleria</taxon>
    </lineage>
</organism>
<keyword evidence="3" id="KW-1185">Reference proteome</keyword>
<dbReference type="Proteomes" id="UP000006671">
    <property type="component" value="Unassembled WGS sequence"/>
</dbReference>
<feature type="region of interest" description="Disordered" evidence="1">
    <location>
        <begin position="14"/>
        <end position="61"/>
    </location>
</feature>
<proteinExistence type="predicted"/>
<dbReference type="InParanoid" id="D2VAA8"/>
<evidence type="ECO:0000313" key="3">
    <source>
        <dbReference type="Proteomes" id="UP000006671"/>
    </source>
</evidence>